<evidence type="ECO:0000313" key="9">
    <source>
        <dbReference type="EnsemblMetazoa" id="BGLB007714-PB"/>
    </source>
</evidence>
<dbReference type="EnsemblMetazoa" id="BGLB007714-RB">
    <property type="protein sequence ID" value="BGLB007714-PB"/>
    <property type="gene ID" value="BGLB007714"/>
</dbReference>
<dbReference type="SUPFAM" id="SSF46689">
    <property type="entry name" value="Homeodomain-like"/>
    <property type="match status" value="1"/>
</dbReference>
<feature type="compositionally biased region" description="Basic and acidic residues" evidence="7">
    <location>
        <begin position="268"/>
        <end position="281"/>
    </location>
</feature>
<dbReference type="STRING" id="6526.A0A2C9JTA2"/>
<reference evidence="9" key="1">
    <citation type="submission" date="2020-05" db="UniProtKB">
        <authorList>
            <consortium name="EnsemblMetazoa"/>
        </authorList>
    </citation>
    <scope>IDENTIFICATION</scope>
    <source>
        <strain evidence="9">BB02</strain>
    </source>
</reference>
<dbReference type="OrthoDB" id="6159439at2759"/>
<dbReference type="PROSITE" id="PS00027">
    <property type="entry name" value="HOMEOBOX_1"/>
    <property type="match status" value="1"/>
</dbReference>
<dbReference type="GO" id="GO:0000981">
    <property type="term" value="F:DNA-binding transcription factor activity, RNA polymerase II-specific"/>
    <property type="evidence" value="ECO:0007669"/>
    <property type="project" value="InterPro"/>
</dbReference>
<evidence type="ECO:0000256" key="7">
    <source>
        <dbReference type="SAM" id="MobiDB-lite"/>
    </source>
</evidence>
<gene>
    <name evidence="9" type="primary">106067300</name>
</gene>
<dbReference type="InterPro" id="IPR020479">
    <property type="entry name" value="HD_metazoa"/>
</dbReference>
<organism evidence="9 10">
    <name type="scientific">Biomphalaria glabrata</name>
    <name type="common">Bloodfluke planorb</name>
    <name type="synonym">Freshwater snail</name>
    <dbReference type="NCBI Taxonomy" id="6526"/>
    <lineage>
        <taxon>Eukaryota</taxon>
        <taxon>Metazoa</taxon>
        <taxon>Spiralia</taxon>
        <taxon>Lophotrochozoa</taxon>
        <taxon>Mollusca</taxon>
        <taxon>Gastropoda</taxon>
        <taxon>Heterobranchia</taxon>
        <taxon>Euthyneura</taxon>
        <taxon>Panpulmonata</taxon>
        <taxon>Hygrophila</taxon>
        <taxon>Lymnaeoidea</taxon>
        <taxon>Planorbidae</taxon>
        <taxon>Biomphalaria</taxon>
    </lineage>
</organism>
<feature type="DNA-binding region" description="Homeobox" evidence="5">
    <location>
        <begin position="140"/>
        <end position="199"/>
    </location>
</feature>
<dbReference type="KEGG" id="bgt:106067300"/>
<keyword evidence="4 5" id="KW-0539">Nucleus</keyword>
<evidence type="ECO:0000256" key="4">
    <source>
        <dbReference type="ARBA" id="ARBA00023242"/>
    </source>
</evidence>
<feature type="compositionally biased region" description="Acidic residues" evidence="7">
    <location>
        <begin position="224"/>
        <end position="239"/>
    </location>
</feature>
<dbReference type="PROSITE" id="PS50071">
    <property type="entry name" value="HOMEOBOX_2"/>
    <property type="match status" value="1"/>
</dbReference>
<dbReference type="GO" id="GO:0005634">
    <property type="term" value="C:nucleus"/>
    <property type="evidence" value="ECO:0007669"/>
    <property type="project" value="UniProtKB-SubCell"/>
</dbReference>
<sequence>MTWLLSLTTELMQEKIQSIVHQLDRVSPLTQAREYKRSNKTPITVQGEALEEVDRFTYLGSILDIHGGTDAKLFLVDSKFQLYSQLDVSLSAVASCFPHIEAFIEPRTDNSPYSMPIPLPVYIRSRSPSSHDSFVKPKKCRRSRTVFTELQLMGLEKKFEGQKYLSTPDRLDLAESLGLSQIQVKTWYQNRRMKWKKQVLQKGAKEAPTKPKGRPKKDSLDGSADSELDVDDAAFDDDVSSLGSPSTAEQEEASFGQMQSLKGPQPVKDVHALDLRHTVDH</sequence>
<keyword evidence="3 5" id="KW-0371">Homeobox</keyword>
<evidence type="ECO:0000256" key="5">
    <source>
        <dbReference type="PROSITE-ProRule" id="PRU00108"/>
    </source>
</evidence>
<dbReference type="VEuPathDB" id="VectorBase:BGLB007714"/>
<dbReference type="PRINTS" id="PR00031">
    <property type="entry name" value="HTHREPRESSR"/>
</dbReference>
<protein>
    <recommendedName>
        <fullName evidence="8">Homeobox domain-containing protein</fullName>
    </recommendedName>
</protein>
<dbReference type="SMART" id="SM00389">
    <property type="entry name" value="HOX"/>
    <property type="match status" value="1"/>
</dbReference>
<dbReference type="InterPro" id="IPR001356">
    <property type="entry name" value="HD"/>
</dbReference>
<evidence type="ECO:0000313" key="10">
    <source>
        <dbReference type="Proteomes" id="UP000076420"/>
    </source>
</evidence>
<dbReference type="PANTHER" id="PTHR24333">
    <property type="entry name" value="HOMEO BOX HB9 LIKE A-RELATED"/>
    <property type="match status" value="1"/>
</dbReference>
<dbReference type="Pfam" id="PF00046">
    <property type="entry name" value="Homeodomain"/>
    <property type="match status" value="1"/>
</dbReference>
<dbReference type="InterPro" id="IPR009057">
    <property type="entry name" value="Homeodomain-like_sf"/>
</dbReference>
<dbReference type="Proteomes" id="UP000076420">
    <property type="component" value="Unassembled WGS sequence"/>
</dbReference>
<proteinExistence type="predicted"/>
<evidence type="ECO:0000259" key="8">
    <source>
        <dbReference type="PROSITE" id="PS50071"/>
    </source>
</evidence>
<dbReference type="PRINTS" id="PR00024">
    <property type="entry name" value="HOMEOBOX"/>
</dbReference>
<evidence type="ECO:0000256" key="1">
    <source>
        <dbReference type="ARBA" id="ARBA00004123"/>
    </source>
</evidence>
<feature type="domain" description="Homeobox" evidence="8">
    <location>
        <begin position="138"/>
        <end position="198"/>
    </location>
</feature>
<dbReference type="Gene3D" id="1.10.10.60">
    <property type="entry name" value="Homeodomain-like"/>
    <property type="match status" value="1"/>
</dbReference>
<name>A0A2C9JTA2_BIOGL</name>
<dbReference type="CDD" id="cd00086">
    <property type="entry name" value="homeodomain"/>
    <property type="match status" value="1"/>
</dbReference>
<dbReference type="VEuPathDB" id="VectorBase:BGLAX_036691"/>
<dbReference type="GO" id="GO:0003677">
    <property type="term" value="F:DNA binding"/>
    <property type="evidence" value="ECO:0007669"/>
    <property type="project" value="UniProtKB-UniRule"/>
</dbReference>
<dbReference type="InterPro" id="IPR050848">
    <property type="entry name" value="Homeobox_TF"/>
</dbReference>
<keyword evidence="2 5" id="KW-0238">DNA-binding</keyword>
<accession>A0A2C9JTA2</accession>
<evidence type="ECO:0000256" key="6">
    <source>
        <dbReference type="RuleBase" id="RU000682"/>
    </source>
</evidence>
<dbReference type="PANTHER" id="PTHR24333:SF11">
    <property type="entry name" value="HOMEOBOX PROTEIN BARH-LIKE 1B"/>
    <property type="match status" value="1"/>
</dbReference>
<evidence type="ECO:0000256" key="3">
    <source>
        <dbReference type="ARBA" id="ARBA00023155"/>
    </source>
</evidence>
<comment type="subcellular location">
    <subcellularLocation>
        <location evidence="1 5 6">Nucleus</location>
    </subcellularLocation>
</comment>
<evidence type="ECO:0000256" key="2">
    <source>
        <dbReference type="ARBA" id="ARBA00023125"/>
    </source>
</evidence>
<dbReference type="InterPro" id="IPR017970">
    <property type="entry name" value="Homeobox_CS"/>
</dbReference>
<dbReference type="InterPro" id="IPR000047">
    <property type="entry name" value="HTH_motif"/>
</dbReference>
<feature type="region of interest" description="Disordered" evidence="7">
    <location>
        <begin position="198"/>
        <end position="281"/>
    </location>
</feature>
<dbReference type="AlphaFoldDB" id="A0A2C9JTA2"/>